<comment type="caution">
    <text evidence="2">The sequence shown here is derived from an EMBL/GenBank/DDBJ whole genome shotgun (WGS) entry which is preliminary data.</text>
</comment>
<accession>A0A1E5G503</accession>
<reference evidence="2 3" key="1">
    <citation type="submission" date="2016-09" db="EMBL/GenBank/DDBJ databases">
        <title>Draft genome sequence for the type strain of Desulfuribacillus alkaliarsenatis AHT28, an obligately anaerobic, sulfidogenic bacterium isolated from Russian soda lake sediments.</title>
        <authorList>
            <person name="Abin C.A."/>
            <person name="Hollibaugh J.T."/>
        </authorList>
    </citation>
    <scope>NUCLEOTIDE SEQUENCE [LARGE SCALE GENOMIC DNA]</scope>
    <source>
        <strain evidence="2 3">AHT28</strain>
    </source>
</reference>
<evidence type="ECO:0000259" key="1">
    <source>
        <dbReference type="Pfam" id="PF08984"/>
    </source>
</evidence>
<dbReference type="Gene3D" id="1.10.3910.10">
    <property type="entry name" value="SP0561-like"/>
    <property type="match status" value="1"/>
</dbReference>
<dbReference type="Pfam" id="PF08984">
    <property type="entry name" value="DUF1858"/>
    <property type="match status" value="1"/>
</dbReference>
<dbReference type="OrthoDB" id="9797132at2"/>
<organism evidence="2 3">
    <name type="scientific">Desulfuribacillus alkaliarsenatis</name>
    <dbReference type="NCBI Taxonomy" id="766136"/>
    <lineage>
        <taxon>Bacteria</taxon>
        <taxon>Bacillati</taxon>
        <taxon>Bacillota</taxon>
        <taxon>Desulfuribacillia</taxon>
        <taxon>Desulfuribacillales</taxon>
        <taxon>Desulfuribacillaceae</taxon>
        <taxon>Desulfuribacillus</taxon>
    </lineage>
</organism>
<proteinExistence type="predicted"/>
<name>A0A1E5G503_9FIRM</name>
<dbReference type="EMBL" id="MIJE01000001">
    <property type="protein sequence ID" value="OEF98261.1"/>
    <property type="molecule type" value="Genomic_DNA"/>
</dbReference>
<dbReference type="InterPro" id="IPR038062">
    <property type="entry name" value="ScdA-like_N_sf"/>
</dbReference>
<evidence type="ECO:0000313" key="2">
    <source>
        <dbReference type="EMBL" id="OEF98261.1"/>
    </source>
</evidence>
<gene>
    <name evidence="2" type="ORF">BHF68_00825</name>
</gene>
<dbReference type="InterPro" id="IPR015077">
    <property type="entry name" value="DUF1858"/>
</dbReference>
<dbReference type="SUPFAM" id="SSF140683">
    <property type="entry name" value="SP0561-like"/>
    <property type="match status" value="1"/>
</dbReference>
<evidence type="ECO:0000313" key="3">
    <source>
        <dbReference type="Proteomes" id="UP000094296"/>
    </source>
</evidence>
<feature type="domain" description="DUF1858" evidence="1">
    <location>
        <begin position="6"/>
        <end position="57"/>
    </location>
</feature>
<dbReference type="STRING" id="766136.BHF68_00825"/>
<dbReference type="AlphaFoldDB" id="A0A1E5G503"/>
<keyword evidence="3" id="KW-1185">Reference proteome</keyword>
<dbReference type="RefSeq" id="WP_069641753.1">
    <property type="nucleotide sequence ID" value="NZ_MIJE01000001.1"/>
</dbReference>
<dbReference type="NCBIfam" id="TIGR03980">
    <property type="entry name" value="prismane_assoc"/>
    <property type="match status" value="1"/>
</dbReference>
<protein>
    <submittedName>
        <fullName evidence="2">Disulfide oxidoreductase</fullName>
    </submittedName>
</protein>
<dbReference type="InterPro" id="IPR023883">
    <property type="entry name" value="CHP03980_redox-disulphide"/>
</dbReference>
<dbReference type="PANTHER" id="PTHR39341:SF1">
    <property type="entry name" value="DUF1858 DOMAIN-CONTAINING PROTEIN"/>
    <property type="match status" value="1"/>
</dbReference>
<sequence length="66" mass="6978">MAAIVAEMTISEVVQKYPETIEVFMKHGLGCVGCSAARYENIAQGAAVHGIDADKLIADLNASVKQ</sequence>
<dbReference type="PANTHER" id="PTHR39341">
    <property type="entry name" value="BSL7085 PROTEIN"/>
    <property type="match status" value="1"/>
</dbReference>
<dbReference type="Proteomes" id="UP000094296">
    <property type="component" value="Unassembled WGS sequence"/>
</dbReference>